<accession>A0ACB7XTI7</accession>
<sequence length="157" mass="18129">MDQPEKVNIVVVRTYDCSFCKRGFSNAQALGGHMNVHRRDKAEAKKVISHGECSSLSHKAMNEMDYNMIISNNCRYFSRVPCYHHRRNHHHQSQHDYAALAARRVNYRMHFPTQKMHPVIRGSCTLENLSWRIGPRLVGDGESNEGVDLELRLGRNP</sequence>
<dbReference type="EMBL" id="CM037151">
    <property type="protein sequence ID" value="KAH7843933.1"/>
    <property type="molecule type" value="Genomic_DNA"/>
</dbReference>
<dbReference type="Proteomes" id="UP000828048">
    <property type="component" value="Chromosome 1"/>
</dbReference>
<reference evidence="1 2" key="1">
    <citation type="journal article" date="2021" name="Hortic Res">
        <title>High-quality reference genome and annotation aids understanding of berry development for evergreen blueberry (Vaccinium darrowii).</title>
        <authorList>
            <person name="Yu J."/>
            <person name="Hulse-Kemp A.M."/>
            <person name="Babiker E."/>
            <person name="Staton M."/>
        </authorList>
    </citation>
    <scope>NUCLEOTIDE SEQUENCE [LARGE SCALE GENOMIC DNA]</scope>
    <source>
        <strain evidence="2">cv. NJ 8807/NJ 8810</strain>
        <tissue evidence="1">Young leaf</tissue>
    </source>
</reference>
<name>A0ACB7XTI7_9ERIC</name>
<organism evidence="1 2">
    <name type="scientific">Vaccinium darrowii</name>
    <dbReference type="NCBI Taxonomy" id="229202"/>
    <lineage>
        <taxon>Eukaryota</taxon>
        <taxon>Viridiplantae</taxon>
        <taxon>Streptophyta</taxon>
        <taxon>Embryophyta</taxon>
        <taxon>Tracheophyta</taxon>
        <taxon>Spermatophyta</taxon>
        <taxon>Magnoliopsida</taxon>
        <taxon>eudicotyledons</taxon>
        <taxon>Gunneridae</taxon>
        <taxon>Pentapetalae</taxon>
        <taxon>asterids</taxon>
        <taxon>Ericales</taxon>
        <taxon>Ericaceae</taxon>
        <taxon>Vaccinioideae</taxon>
        <taxon>Vaccinieae</taxon>
        <taxon>Vaccinium</taxon>
    </lineage>
</organism>
<gene>
    <name evidence="1" type="ORF">Vadar_022524</name>
</gene>
<comment type="caution">
    <text evidence="1">The sequence shown here is derived from an EMBL/GenBank/DDBJ whole genome shotgun (WGS) entry which is preliminary data.</text>
</comment>
<proteinExistence type="predicted"/>
<protein>
    <submittedName>
        <fullName evidence="1">Uncharacterized protein</fullName>
    </submittedName>
</protein>
<evidence type="ECO:0000313" key="2">
    <source>
        <dbReference type="Proteomes" id="UP000828048"/>
    </source>
</evidence>
<keyword evidence="2" id="KW-1185">Reference proteome</keyword>
<evidence type="ECO:0000313" key="1">
    <source>
        <dbReference type="EMBL" id="KAH7843933.1"/>
    </source>
</evidence>